<feature type="transmembrane region" description="Helical" evidence="2">
    <location>
        <begin position="621"/>
        <end position="645"/>
    </location>
</feature>
<dbReference type="PANTHER" id="PTHR14136">
    <property type="entry name" value="BTB_POZ DOMAIN-CONTAINING PROTEIN KCTD9"/>
    <property type="match status" value="1"/>
</dbReference>
<dbReference type="Gene3D" id="1.10.287.70">
    <property type="match status" value="1"/>
</dbReference>
<proteinExistence type="predicted"/>
<reference evidence="4 5" key="1">
    <citation type="journal article" date="2019" name="Int. J. Syst. Evol. Microbiol.">
        <title>The Global Catalogue of Microorganisms (GCM) 10K type strain sequencing project: providing services to taxonomists for standard genome sequencing and annotation.</title>
        <authorList>
            <consortium name="The Broad Institute Genomics Platform"/>
            <consortium name="The Broad Institute Genome Sequencing Center for Infectious Disease"/>
            <person name="Wu L."/>
            <person name="Ma J."/>
        </authorList>
    </citation>
    <scope>NUCLEOTIDE SEQUENCE [LARGE SCALE GENOMIC DNA]</scope>
    <source>
        <strain evidence="4 5">XZGYJ-43</strain>
    </source>
</reference>
<evidence type="ECO:0000259" key="3">
    <source>
        <dbReference type="Pfam" id="PF07885"/>
    </source>
</evidence>
<evidence type="ECO:0000256" key="2">
    <source>
        <dbReference type="SAM" id="Phobius"/>
    </source>
</evidence>
<evidence type="ECO:0000313" key="4">
    <source>
        <dbReference type="EMBL" id="MFC7199351.1"/>
    </source>
</evidence>
<dbReference type="Gene3D" id="2.160.20.80">
    <property type="entry name" value="E3 ubiquitin-protein ligase SopA"/>
    <property type="match status" value="2"/>
</dbReference>
<accession>A0ABD5Z2D6</accession>
<name>A0ABD5Z2D6_9EURY</name>
<sequence length="650" mass="71225">MSQPSVAEQRALLTRPPDERADVDPETVQEALQTVVEHGDRTQKVLEGCSFPDLDFAYADLTGANEYPLVFRNCTFESFRADHADVEFPVHFEACAFGDVTFEDARFEYDAVFDGSTVEGDVCLDETRFDRDASFVDVRFQGATSATEVTFGDDTRFVGASFAGSVDFRAARFSGTSNDLGDNADFSGVTFEADVTFRRATFGATTFDGATFRGVGGFEAADFEGTAVFEDTTFHDEADFDEARFGGDAAFSGTTFERAAVFRGAVFEGGMRSLRDDADFSNVSFREATFDDAAFRDADFTGATVDEVGRFNATRFSGDATFDDVVFATDVDFAESTLATATFDGTQFGGVVDFEGAAFTDEFRFAAEPLDADVCVNFTDASLKHGEIHQPTDAWVRYDLTRASLGAVDLSSADRQDELELLDYFRFLNTEFDEFDGYEFDFSAHTYYLDRNRWNVHDFDEPAGDYEFALPATPANVETTYLKAKKAASSGGYVKAAGEFRVKRQRAARRKHLVIARDAVVDWPTRVGSVSRAVENAFLDVSCGYGMRLGRILTVFLLFPLFPGLLYAFGGDAFRTSAGQLQGLGAVLTPEGARLLYENVYFSYITFLTIGYGGIGPVGALARLTAAVEVYLSVVLGGLVLYALVKRSEL</sequence>
<dbReference type="SUPFAM" id="SSF81324">
    <property type="entry name" value="Voltage-gated potassium channels"/>
    <property type="match status" value="1"/>
</dbReference>
<gene>
    <name evidence="4" type="ORF">ACFQJ9_07980</name>
</gene>
<protein>
    <submittedName>
        <fullName evidence="4">Pentapeptide repeat-containing protein</fullName>
    </submittedName>
</protein>
<dbReference type="PANTHER" id="PTHR14136:SF17">
    <property type="entry name" value="BTB_POZ DOMAIN-CONTAINING PROTEIN KCTD9"/>
    <property type="match status" value="1"/>
</dbReference>
<dbReference type="Pfam" id="PF13576">
    <property type="entry name" value="Pentapeptide_3"/>
    <property type="match status" value="3"/>
</dbReference>
<feature type="region of interest" description="Disordered" evidence="1">
    <location>
        <begin position="1"/>
        <end position="24"/>
    </location>
</feature>
<dbReference type="EMBL" id="JBHTAR010000011">
    <property type="protein sequence ID" value="MFC7199351.1"/>
    <property type="molecule type" value="Genomic_DNA"/>
</dbReference>
<dbReference type="InterPro" id="IPR013099">
    <property type="entry name" value="K_chnl_dom"/>
</dbReference>
<feature type="transmembrane region" description="Helical" evidence="2">
    <location>
        <begin position="552"/>
        <end position="574"/>
    </location>
</feature>
<keyword evidence="2" id="KW-1133">Transmembrane helix</keyword>
<comment type="caution">
    <text evidence="4">The sequence shown here is derived from an EMBL/GenBank/DDBJ whole genome shotgun (WGS) entry which is preliminary data.</text>
</comment>
<dbReference type="InterPro" id="IPR051082">
    <property type="entry name" value="Pentapeptide-BTB/POZ_domain"/>
</dbReference>
<dbReference type="Pfam" id="PF07885">
    <property type="entry name" value="Ion_trans_2"/>
    <property type="match status" value="1"/>
</dbReference>
<dbReference type="SUPFAM" id="SSF141571">
    <property type="entry name" value="Pentapeptide repeat-like"/>
    <property type="match status" value="1"/>
</dbReference>
<organism evidence="4 5">
    <name type="scientific">Halospeciosus flavus</name>
    <dbReference type="NCBI Taxonomy" id="3032283"/>
    <lineage>
        <taxon>Archaea</taxon>
        <taxon>Methanobacteriati</taxon>
        <taxon>Methanobacteriota</taxon>
        <taxon>Stenosarchaea group</taxon>
        <taxon>Halobacteria</taxon>
        <taxon>Halobacteriales</taxon>
        <taxon>Halobacteriaceae</taxon>
        <taxon>Halospeciosus</taxon>
    </lineage>
</organism>
<feature type="transmembrane region" description="Helical" evidence="2">
    <location>
        <begin position="595"/>
        <end position="615"/>
    </location>
</feature>
<dbReference type="RefSeq" id="WP_279529285.1">
    <property type="nucleotide sequence ID" value="NZ_CP122312.1"/>
</dbReference>
<keyword evidence="2" id="KW-0472">Membrane</keyword>
<feature type="domain" description="Potassium channel" evidence="3">
    <location>
        <begin position="599"/>
        <end position="644"/>
    </location>
</feature>
<dbReference type="Pfam" id="PF00805">
    <property type="entry name" value="Pentapeptide"/>
    <property type="match status" value="1"/>
</dbReference>
<dbReference type="Proteomes" id="UP001596447">
    <property type="component" value="Unassembled WGS sequence"/>
</dbReference>
<keyword evidence="5" id="KW-1185">Reference proteome</keyword>
<evidence type="ECO:0000256" key="1">
    <source>
        <dbReference type="SAM" id="MobiDB-lite"/>
    </source>
</evidence>
<keyword evidence="2" id="KW-0812">Transmembrane</keyword>
<evidence type="ECO:0000313" key="5">
    <source>
        <dbReference type="Proteomes" id="UP001596447"/>
    </source>
</evidence>
<dbReference type="AlphaFoldDB" id="A0ABD5Z2D6"/>
<dbReference type="InterPro" id="IPR001646">
    <property type="entry name" value="5peptide_repeat"/>
</dbReference>